<proteinExistence type="predicted"/>
<keyword evidence="1" id="KW-0472">Membrane</keyword>
<gene>
    <name evidence="2" type="ORF">NMU03_04095</name>
</gene>
<accession>A0ABY5I4K7</accession>
<evidence type="ECO:0008006" key="4">
    <source>
        <dbReference type="Google" id="ProtNLM"/>
    </source>
</evidence>
<organism evidence="2 3">
    <name type="scientific">Allocoprobacillus halotolerans</name>
    <dbReference type="NCBI Taxonomy" id="2944914"/>
    <lineage>
        <taxon>Bacteria</taxon>
        <taxon>Bacillati</taxon>
        <taxon>Bacillota</taxon>
        <taxon>Erysipelotrichia</taxon>
        <taxon>Erysipelotrichales</taxon>
        <taxon>Erysipelotrichaceae</taxon>
        <taxon>Allocoprobacillus</taxon>
    </lineage>
</organism>
<keyword evidence="3" id="KW-1185">Reference proteome</keyword>
<dbReference type="Proteomes" id="UP001060112">
    <property type="component" value="Chromosome"/>
</dbReference>
<dbReference type="RefSeq" id="WP_290141432.1">
    <property type="nucleotide sequence ID" value="NZ_CP101620.1"/>
</dbReference>
<evidence type="ECO:0000313" key="3">
    <source>
        <dbReference type="Proteomes" id="UP001060112"/>
    </source>
</evidence>
<name>A0ABY5I4K7_9FIRM</name>
<protein>
    <recommendedName>
        <fullName evidence="4">DUF4367 domain-containing protein</fullName>
    </recommendedName>
</protein>
<evidence type="ECO:0000313" key="2">
    <source>
        <dbReference type="EMBL" id="UTY39995.1"/>
    </source>
</evidence>
<sequence length="207" mass="23765">MSYGITIAYIGVIILLISSAFRNYLNFYGMTSFHSKIKKMTPHFQTKKTSSLRKIYFSILSISLIFICSGLIEDTFNPKQFTSLDHPFITLQDLGINQKSELSTQKYSGFVVPHSYISLEETENDALYIKEYQLSSHQNAINLFNEFKITPSKYGANKIDENNNMILGYYNQDIVSIVILKNKSVIMIIPSFTLNSENITKIVDFYK</sequence>
<reference evidence="2" key="1">
    <citation type="submission" date="2022-07" db="EMBL/GenBank/DDBJ databases">
        <title>Faecal culturing of patients with breast cancer.</title>
        <authorList>
            <person name="Teng N.M.Y."/>
            <person name="Kiu R."/>
            <person name="Evans R."/>
            <person name="Baker D.J."/>
            <person name="Zenner C."/>
            <person name="Robinson S.D."/>
            <person name="Hall L.J."/>
        </authorList>
    </citation>
    <scope>NUCLEOTIDE SEQUENCE</scope>
    <source>
        <strain evidence="2">LH1062</strain>
    </source>
</reference>
<evidence type="ECO:0000256" key="1">
    <source>
        <dbReference type="SAM" id="Phobius"/>
    </source>
</evidence>
<feature type="transmembrane region" description="Helical" evidence="1">
    <location>
        <begin position="6"/>
        <end position="25"/>
    </location>
</feature>
<feature type="transmembrane region" description="Helical" evidence="1">
    <location>
        <begin position="55"/>
        <end position="72"/>
    </location>
</feature>
<keyword evidence="1" id="KW-1133">Transmembrane helix</keyword>
<keyword evidence="1" id="KW-0812">Transmembrane</keyword>
<dbReference type="EMBL" id="CP101620">
    <property type="protein sequence ID" value="UTY39995.1"/>
    <property type="molecule type" value="Genomic_DNA"/>
</dbReference>